<accession>A0A8H2JGC7</accession>
<feature type="transmembrane region" description="Helical" evidence="1">
    <location>
        <begin position="68"/>
        <end position="94"/>
    </location>
</feature>
<evidence type="ECO:0000256" key="1">
    <source>
        <dbReference type="SAM" id="Phobius"/>
    </source>
</evidence>
<organism evidence="2">
    <name type="scientific">Mycolicibacterium mucogenicum DSM 44124</name>
    <dbReference type="NCBI Taxonomy" id="1226753"/>
    <lineage>
        <taxon>Bacteria</taxon>
        <taxon>Bacillati</taxon>
        <taxon>Actinomycetota</taxon>
        <taxon>Actinomycetes</taxon>
        <taxon>Mycobacteriales</taxon>
        <taxon>Mycobacteriaceae</taxon>
        <taxon>Mycolicibacterium</taxon>
    </lineage>
</organism>
<reference evidence="2" key="1">
    <citation type="submission" date="2018-01" db="EMBL/GenBank/DDBJ databases">
        <title>Comparative genomics of Mycobacterium mucogenicum and Mycobacterium neoaurum clade members emphasizing tRNA and non-coding RNA.</title>
        <authorList>
            <person name="Behra P.R.K."/>
            <person name="Pettersson B.M.F."/>
            <person name="Das S."/>
            <person name="Dasgupta S."/>
            <person name="Kirsebom L.A."/>
        </authorList>
    </citation>
    <scope>NUCLEOTIDE SEQUENCE</scope>
    <source>
        <strain evidence="2">DSM 44124</strain>
    </source>
</reference>
<dbReference type="EMBL" id="POTL01000001">
    <property type="protein sequence ID" value="TLH55659.1"/>
    <property type="molecule type" value="Genomic_DNA"/>
</dbReference>
<keyword evidence="1" id="KW-1133">Transmembrane helix</keyword>
<evidence type="ECO:0000313" key="2">
    <source>
        <dbReference type="EMBL" id="TLH55659.1"/>
    </source>
</evidence>
<feature type="transmembrane region" description="Helical" evidence="1">
    <location>
        <begin position="27"/>
        <end position="47"/>
    </location>
</feature>
<proteinExistence type="predicted"/>
<sequence>MLLFELLLELLRREIAVVLRTEYGVRLAVILLPLLLVGRRFLLLLLFSRLLFRLLARLRLLAWLLKRLVVVGWLLAVGRLQLLGIALLGVGLLLRRLSGLLGRVVDVNPVALVRGRVGAAVVWRGRVGHRRRLHRERWSAAIAT</sequence>
<protein>
    <submittedName>
        <fullName evidence="2">Uncharacterized protein</fullName>
    </submittedName>
</protein>
<keyword evidence="1" id="KW-0812">Transmembrane</keyword>
<comment type="caution">
    <text evidence="2">The sequence shown here is derived from an EMBL/GenBank/DDBJ whole genome shotgun (WGS) entry which is preliminary data.</text>
</comment>
<keyword evidence="1" id="KW-0472">Membrane</keyword>
<gene>
    <name evidence="2" type="ORF">C1S78_27725</name>
</gene>
<name>A0A8H2JGC7_MYCMU</name>
<dbReference type="AlphaFoldDB" id="A0A8H2JGC7"/>